<feature type="signal peptide" evidence="1">
    <location>
        <begin position="1"/>
        <end position="17"/>
    </location>
</feature>
<evidence type="ECO:0000313" key="3">
    <source>
        <dbReference type="Proteomes" id="UP001189429"/>
    </source>
</evidence>
<reference evidence="2" key="1">
    <citation type="submission" date="2023-10" db="EMBL/GenBank/DDBJ databases">
        <authorList>
            <person name="Chen Y."/>
            <person name="Shah S."/>
            <person name="Dougan E. K."/>
            <person name="Thang M."/>
            <person name="Chan C."/>
        </authorList>
    </citation>
    <scope>NUCLEOTIDE SEQUENCE [LARGE SCALE GENOMIC DNA]</scope>
</reference>
<proteinExistence type="predicted"/>
<sequence length="375" mass="41206">MEHLWSLGPSALRLVEAAVVRCPACPACPPCTCPAVSCALTCAGPASTSLIVVQERDWLGISAAFLFGIALLRCWDWCRVAYTRRQKSRAEGALEPPAPARTPQVPANAAAGRVVPVPEPPSGVMERSLDIKEFQVLVHFPDDANGFYWHMRILLVRAGAAGVWVTLTPTLELFTHDLSKIRHIVLGRNAAWPARVNRNKIFSFDPITRAKLNQFIQLARAQARVLADDDMDAEAPDMIWLRAGPGLEKLGEVVPQEVVDDQGRFSEIGDSAVAEVNGAVIWAARVDAGEREAWAKERQAAERDDRIIGVHLRNGKRSILLKEALALYSQAGGFEVYERSWQHDSGVYPGLHHHSQSMADECCQLFHLGYPVSVG</sequence>
<organism evidence="2 3">
    <name type="scientific">Prorocentrum cordatum</name>
    <dbReference type="NCBI Taxonomy" id="2364126"/>
    <lineage>
        <taxon>Eukaryota</taxon>
        <taxon>Sar</taxon>
        <taxon>Alveolata</taxon>
        <taxon>Dinophyceae</taxon>
        <taxon>Prorocentrales</taxon>
        <taxon>Prorocentraceae</taxon>
        <taxon>Prorocentrum</taxon>
    </lineage>
</organism>
<keyword evidence="1" id="KW-0732">Signal</keyword>
<gene>
    <name evidence="2" type="ORF">PCOR1329_LOCUS71232</name>
</gene>
<evidence type="ECO:0000256" key="1">
    <source>
        <dbReference type="SAM" id="SignalP"/>
    </source>
</evidence>
<keyword evidence="3" id="KW-1185">Reference proteome</keyword>
<protein>
    <recommendedName>
        <fullName evidence="4">Peptide-O-fucosyltransferase</fullName>
    </recommendedName>
</protein>
<evidence type="ECO:0000313" key="2">
    <source>
        <dbReference type="EMBL" id="CAK0891236.1"/>
    </source>
</evidence>
<feature type="chain" id="PRO_5045945204" description="Peptide-O-fucosyltransferase" evidence="1">
    <location>
        <begin position="18"/>
        <end position="375"/>
    </location>
</feature>
<evidence type="ECO:0008006" key="4">
    <source>
        <dbReference type="Google" id="ProtNLM"/>
    </source>
</evidence>
<dbReference type="Proteomes" id="UP001189429">
    <property type="component" value="Unassembled WGS sequence"/>
</dbReference>
<dbReference type="EMBL" id="CAUYUJ010019446">
    <property type="protein sequence ID" value="CAK0891236.1"/>
    <property type="molecule type" value="Genomic_DNA"/>
</dbReference>
<name>A0ABN9WZZ7_9DINO</name>
<accession>A0ABN9WZZ7</accession>
<comment type="caution">
    <text evidence="2">The sequence shown here is derived from an EMBL/GenBank/DDBJ whole genome shotgun (WGS) entry which is preliminary data.</text>
</comment>